<evidence type="ECO:0000259" key="2">
    <source>
        <dbReference type="PROSITE" id="PS50279"/>
    </source>
</evidence>
<reference evidence="3" key="1">
    <citation type="journal article" date="2015" name="Sci. Rep.">
        <title>Tissue- and time-dependent transcription in Ixodes ricinus salivary glands and midguts when blood feeding on the vertebrate host.</title>
        <authorList>
            <person name="Kotsyfakis M."/>
            <person name="Schwarz A."/>
            <person name="Erhart J."/>
            <person name="Ribeiro J.M."/>
        </authorList>
    </citation>
    <scope>NUCLEOTIDE SEQUENCE</scope>
    <source>
        <tissue evidence="3">Salivary gland and midgut</tissue>
    </source>
</reference>
<dbReference type="Gene3D" id="4.10.410.10">
    <property type="entry name" value="Pancreatic trypsin inhibitor Kunitz domain"/>
    <property type="match status" value="1"/>
</dbReference>
<dbReference type="GO" id="GO:0004867">
    <property type="term" value="F:serine-type endopeptidase inhibitor activity"/>
    <property type="evidence" value="ECO:0007669"/>
    <property type="project" value="InterPro"/>
</dbReference>
<dbReference type="InterPro" id="IPR036880">
    <property type="entry name" value="Kunitz_BPTI_sf"/>
</dbReference>
<evidence type="ECO:0000256" key="1">
    <source>
        <dbReference type="SAM" id="SignalP"/>
    </source>
</evidence>
<accession>V5GG04</accession>
<dbReference type="AlphaFoldDB" id="V5GG04"/>
<name>V5GG04_IXORI</name>
<dbReference type="EMBL" id="GANP01015338">
    <property type="protein sequence ID" value="JAB69130.1"/>
    <property type="molecule type" value="mRNA"/>
</dbReference>
<dbReference type="PROSITE" id="PS50279">
    <property type="entry name" value="BPTI_KUNITZ_2"/>
    <property type="match status" value="1"/>
</dbReference>
<dbReference type="Pfam" id="PF00014">
    <property type="entry name" value="Kunitz_BPTI"/>
    <property type="match status" value="1"/>
</dbReference>
<feature type="signal peptide" evidence="1">
    <location>
        <begin position="1"/>
        <end position="19"/>
    </location>
</feature>
<dbReference type="InterPro" id="IPR002223">
    <property type="entry name" value="Kunitz_BPTI"/>
</dbReference>
<protein>
    <submittedName>
        <fullName evidence="3">Putative tick kunitz 53</fullName>
    </submittedName>
</protein>
<sequence>MKATLAVTCFLTAVVLISALSKELCEAPRAIASCASDVTPVTSYYYNNRTGTCEEDFGCGNGPNNFPSEEVCKSECPYGTYASNV</sequence>
<organism evidence="3">
    <name type="scientific">Ixodes ricinus</name>
    <name type="common">Common tick</name>
    <name type="synonym">Acarus ricinus</name>
    <dbReference type="NCBI Taxonomy" id="34613"/>
    <lineage>
        <taxon>Eukaryota</taxon>
        <taxon>Metazoa</taxon>
        <taxon>Ecdysozoa</taxon>
        <taxon>Arthropoda</taxon>
        <taxon>Chelicerata</taxon>
        <taxon>Arachnida</taxon>
        <taxon>Acari</taxon>
        <taxon>Parasitiformes</taxon>
        <taxon>Ixodida</taxon>
        <taxon>Ixodoidea</taxon>
        <taxon>Ixodidae</taxon>
        <taxon>Ixodinae</taxon>
        <taxon>Ixodes</taxon>
    </lineage>
</organism>
<proteinExistence type="evidence at transcript level"/>
<evidence type="ECO:0000313" key="3">
    <source>
        <dbReference type="EMBL" id="JAB69130.1"/>
    </source>
</evidence>
<feature type="chain" id="PRO_5004733575" evidence="1">
    <location>
        <begin position="20"/>
        <end position="85"/>
    </location>
</feature>
<keyword evidence="1" id="KW-0732">Signal</keyword>
<dbReference type="SMART" id="SM00131">
    <property type="entry name" value="KU"/>
    <property type="match status" value="1"/>
</dbReference>
<feature type="domain" description="BPTI/Kunitz inhibitor" evidence="2">
    <location>
        <begin position="25"/>
        <end position="76"/>
    </location>
</feature>
<dbReference type="CDD" id="cd00109">
    <property type="entry name" value="Kunitz-type"/>
    <property type="match status" value="1"/>
</dbReference>
<dbReference type="SUPFAM" id="SSF57362">
    <property type="entry name" value="BPTI-like"/>
    <property type="match status" value="1"/>
</dbReference>